<evidence type="ECO:0000259" key="1">
    <source>
        <dbReference type="Pfam" id="PF07179"/>
    </source>
</evidence>
<evidence type="ECO:0000313" key="3">
    <source>
        <dbReference type="Proteomes" id="UP000092743"/>
    </source>
</evidence>
<dbReference type="Pfam" id="PF07179">
    <property type="entry name" value="SseB"/>
    <property type="match status" value="1"/>
</dbReference>
<dbReference type="AlphaFoldDB" id="A0A9W3W060"/>
<sequence>MEQISVKKLEEVLVVAGDDKQKQKEFYELLLSTEFYVAGSLEAEDGATEGILRLRHFQGEGRWIVPFFTQMEFVKDVLPEGTPLITIRGKELFGSIEKDATAVLNVGTDISKTFIPEEIADIASGRIFNLNMKWLYQKK</sequence>
<organism evidence="2 3">
    <name type="scientific">Bacillus thuringiensis</name>
    <dbReference type="NCBI Taxonomy" id="1428"/>
    <lineage>
        <taxon>Bacteria</taxon>
        <taxon>Bacillati</taxon>
        <taxon>Bacillota</taxon>
        <taxon>Bacilli</taxon>
        <taxon>Bacillales</taxon>
        <taxon>Bacillaceae</taxon>
        <taxon>Bacillus</taxon>
        <taxon>Bacillus cereus group</taxon>
    </lineage>
</organism>
<evidence type="ECO:0000313" key="2">
    <source>
        <dbReference type="EMBL" id="ANS46982.1"/>
    </source>
</evidence>
<gene>
    <name evidence="2" type="ORF">BT246_15910</name>
</gene>
<dbReference type="EMBL" id="CP015350">
    <property type="protein sequence ID" value="ANS46982.1"/>
    <property type="molecule type" value="Genomic_DNA"/>
</dbReference>
<protein>
    <submittedName>
        <fullName evidence="2">SseB-like protein</fullName>
    </submittedName>
</protein>
<dbReference type="InterPro" id="IPR009839">
    <property type="entry name" value="SseB_N"/>
</dbReference>
<name>A0A9W3W060_BACTU</name>
<feature type="domain" description="SseB protein N-terminal" evidence="1">
    <location>
        <begin position="9"/>
        <end position="120"/>
    </location>
</feature>
<dbReference type="RefSeq" id="WP_065482838.1">
    <property type="nucleotide sequence ID" value="NZ_CP015350.1"/>
</dbReference>
<accession>A0A9W3W060</accession>
<proteinExistence type="predicted"/>
<reference evidence="2 3" key="1">
    <citation type="submission" date="2016-04" db="EMBL/GenBank/DDBJ databases">
        <title>High quality genome of the nematocidal Bacillus thuringiensis MYBT18246.</title>
        <authorList>
            <person name="Hollensteiner J."/>
            <person name="Poehlein A."/>
            <person name="Sproeer C."/>
            <person name="Bunk B."/>
            <person name="Rosenstiel P."/>
            <person name="Schulenburg H."/>
            <person name="Liesegang H."/>
        </authorList>
    </citation>
    <scope>NUCLEOTIDE SEQUENCE [LARGE SCALE GENOMIC DNA]</scope>
    <source>
        <strain evidence="2 3">MYBT18246</strain>
    </source>
</reference>
<dbReference type="Proteomes" id="UP000092743">
    <property type="component" value="Chromosome"/>
</dbReference>